<evidence type="ECO:0000313" key="3">
    <source>
        <dbReference type="EMBL" id="OBR38934.1"/>
    </source>
</evidence>
<evidence type="ECO:0000259" key="2">
    <source>
        <dbReference type="PROSITE" id="PS51194"/>
    </source>
</evidence>
<dbReference type="CDD" id="cd17926">
    <property type="entry name" value="DEXHc_RE"/>
    <property type="match status" value="1"/>
</dbReference>
<dbReference type="PROSITE" id="PS51194">
    <property type="entry name" value="HELICASE_CTER"/>
    <property type="match status" value="1"/>
</dbReference>
<dbReference type="InterPro" id="IPR050742">
    <property type="entry name" value="Helicase_Restrict-Modif_Enz"/>
</dbReference>
<proteinExistence type="predicted"/>
<feature type="domain" description="Helicase ATP-binding" evidence="1">
    <location>
        <begin position="35"/>
        <end position="205"/>
    </location>
</feature>
<dbReference type="AlphaFoldDB" id="A0A1B7Z8A0"/>
<comment type="caution">
    <text evidence="3">The sequence shown here is derived from an EMBL/GenBank/DDBJ whole genome shotgun (WGS) entry which is preliminary data.</text>
</comment>
<dbReference type="SUPFAM" id="SSF52540">
    <property type="entry name" value="P-loop containing nucleoside triphosphate hydrolases"/>
    <property type="match status" value="1"/>
</dbReference>
<dbReference type="GO" id="GO:0003677">
    <property type="term" value="F:DNA binding"/>
    <property type="evidence" value="ECO:0007669"/>
    <property type="project" value="InterPro"/>
</dbReference>
<dbReference type="PANTHER" id="PTHR47396:SF1">
    <property type="entry name" value="ATP-DEPENDENT HELICASE IRC3-RELATED"/>
    <property type="match status" value="1"/>
</dbReference>
<dbReference type="InterPro" id="IPR027417">
    <property type="entry name" value="P-loop_NTPase"/>
</dbReference>
<dbReference type="InterPro" id="IPR001650">
    <property type="entry name" value="Helicase_C-like"/>
</dbReference>
<protein>
    <recommendedName>
        <fullName evidence="5">Superfamily II DNA or RNA helicase</fullName>
    </recommendedName>
</protein>
<dbReference type="RefSeq" id="WP_068484754.1">
    <property type="nucleotide sequence ID" value="NZ_CP018760.1"/>
</dbReference>
<gene>
    <name evidence="3" type="ORF">A9200_04515</name>
</gene>
<dbReference type="InterPro" id="IPR006935">
    <property type="entry name" value="Helicase/UvrB_N"/>
</dbReference>
<dbReference type="Gene3D" id="3.40.50.300">
    <property type="entry name" value="P-loop containing nucleotide triphosphate hydrolases"/>
    <property type="match status" value="2"/>
</dbReference>
<name>A0A1B7Z8A0_9FLAO</name>
<dbReference type="SMART" id="SM00487">
    <property type="entry name" value="DEXDc"/>
    <property type="match status" value="1"/>
</dbReference>
<dbReference type="Pfam" id="PF04851">
    <property type="entry name" value="ResIII"/>
    <property type="match status" value="1"/>
</dbReference>
<sequence length="971" mass="110909">MAFFIENKKDFKLEVDKGEIGFRQCQLGAVWAVKSHYTKSNKPALISMPTGSGKTALMIAICFELNIKKVLIITPSVVIRKQISDVFSDLEILRTIKAYGGENNPRVNNHIGYLKNETAWADATEPYDVIVSTPHSCSSEMKENIAPPKGLFDLVIIDEAHHTPAKIYSSVFKDHPDSKIILLTATPFRRDRKRIQGHLIYHYPMAEALKDKIYRPVSFINVDTKSGESKEKDNLLADAAIEKLRAEQVNNPNAQLLIKTKRINSAEELKKIYEDKGITVGLIHSGNSTYLNEDCLSKCKKGELESLIAVGMIGEGLDIPTLKISVLHDIPRTLPTTIQFIGRISRIHKEQIGNATLIADRNYVKGEVKKLYYFDRSWDLLIPELVEKIVSNSPLFPDLETSELNPFGINPNDIKPFFSTKIYKTKVGFEFLKGFHNRMPSGIELAFTHQENINSPLILITKHKKTLSWGKELALFQDDYDLHVLYLIDDFLFESTTSDFILNQIKSKLFDTKKYEVVPASYIRNGLNDNSIGQYFMVGMSNIYGNGASNPSYKMLMGLEVESAINHSDGAVFSFGHALSRIDEDETRGIAIKNGRIWAIKRKTIKEFSLWCNHIHSLIKLGNNESEIPRMARLAKFKTVEKFEDNPISVLFENVIFQIEIVKITKGDKVYEGFIPEIHFDSLSANNKRIDCTISVEEDEIAKAFFDFEGEKKWIIVSENDINIFMDIQFKDPLNMNFELFINEFPPLIIYQNTKTQKGTTLFEPKIEQQKFDAELFKAIEGGWDETDVKKESKEPEEDGKIYNVQQKTISVIKNSDDYSDEEDIIVVDDGAGEIADVIWFSFKRKTVNFFHCKFSSTDNPGADMRNFTELFQQAMRNFIWIRASSIIKQLLYRVTNTENSKILDEKQDELNNLHDEFIATDWNYKVFLVQPGLSKSAVFKDNMTNVEKLLLIIRDRLNSSGSELEIWASE</sequence>
<organism evidence="3 4">
    <name type="scientific">Maribacter hydrothermalis</name>
    <dbReference type="NCBI Taxonomy" id="1836467"/>
    <lineage>
        <taxon>Bacteria</taxon>
        <taxon>Pseudomonadati</taxon>
        <taxon>Bacteroidota</taxon>
        <taxon>Flavobacteriia</taxon>
        <taxon>Flavobacteriales</taxon>
        <taxon>Flavobacteriaceae</taxon>
        <taxon>Maribacter</taxon>
    </lineage>
</organism>
<dbReference type="SMART" id="SM00490">
    <property type="entry name" value="HELICc"/>
    <property type="match status" value="1"/>
</dbReference>
<dbReference type="STRING" id="1836467.BTR34_17765"/>
<dbReference type="GO" id="GO:0005829">
    <property type="term" value="C:cytosol"/>
    <property type="evidence" value="ECO:0007669"/>
    <property type="project" value="TreeGrafter"/>
</dbReference>
<dbReference type="KEGG" id="mart:BTR34_17765"/>
<dbReference type="OrthoDB" id="9759819at2"/>
<feature type="domain" description="Helicase C-terminal" evidence="2">
    <location>
        <begin position="236"/>
        <end position="393"/>
    </location>
</feature>
<evidence type="ECO:0008006" key="5">
    <source>
        <dbReference type="Google" id="ProtNLM"/>
    </source>
</evidence>
<dbReference type="PROSITE" id="PS51192">
    <property type="entry name" value="HELICASE_ATP_BIND_1"/>
    <property type="match status" value="1"/>
</dbReference>
<evidence type="ECO:0000313" key="4">
    <source>
        <dbReference type="Proteomes" id="UP000092164"/>
    </source>
</evidence>
<dbReference type="Pfam" id="PF00271">
    <property type="entry name" value="Helicase_C"/>
    <property type="match status" value="1"/>
</dbReference>
<dbReference type="InterPro" id="IPR014001">
    <property type="entry name" value="Helicase_ATP-bd"/>
</dbReference>
<reference evidence="4" key="1">
    <citation type="submission" date="2016-06" db="EMBL/GenBank/DDBJ databases">
        <authorList>
            <person name="Zhan P."/>
        </authorList>
    </citation>
    <scope>NUCLEOTIDE SEQUENCE [LARGE SCALE GENOMIC DNA]</scope>
    <source>
        <strain evidence="4">T28</strain>
    </source>
</reference>
<evidence type="ECO:0000259" key="1">
    <source>
        <dbReference type="PROSITE" id="PS51192"/>
    </source>
</evidence>
<dbReference type="GO" id="GO:0005524">
    <property type="term" value="F:ATP binding"/>
    <property type="evidence" value="ECO:0007669"/>
    <property type="project" value="InterPro"/>
</dbReference>
<dbReference type="PANTHER" id="PTHR47396">
    <property type="entry name" value="TYPE I RESTRICTION ENZYME ECOKI R PROTEIN"/>
    <property type="match status" value="1"/>
</dbReference>
<dbReference type="GO" id="GO:0016787">
    <property type="term" value="F:hydrolase activity"/>
    <property type="evidence" value="ECO:0007669"/>
    <property type="project" value="InterPro"/>
</dbReference>
<keyword evidence="4" id="KW-1185">Reference proteome</keyword>
<dbReference type="Proteomes" id="UP000092164">
    <property type="component" value="Unassembled WGS sequence"/>
</dbReference>
<dbReference type="EMBL" id="LZFP01000012">
    <property type="protein sequence ID" value="OBR38934.1"/>
    <property type="molecule type" value="Genomic_DNA"/>
</dbReference>
<accession>A0A1B7Z8A0</accession>